<keyword evidence="2" id="KW-1185">Reference proteome</keyword>
<dbReference type="EMBL" id="CAKXAJ010018465">
    <property type="protein sequence ID" value="CAH2217737.1"/>
    <property type="molecule type" value="Genomic_DNA"/>
</dbReference>
<accession>A0A8S4QWY5</accession>
<sequence>MQRCIIKITSTNTKKSNDPSGGYEPYWKDGGSVFLHKNLEDGGTTPTTPQHVCGEVCQHRYRPYLSTHNTSYAYCLTCLFVEWIFNHEGPCAEQHDFLRPISAADQLRSRATFYFTRMADERALLGLKPIPIS</sequence>
<dbReference type="Proteomes" id="UP000838756">
    <property type="component" value="Unassembled WGS sequence"/>
</dbReference>
<evidence type="ECO:0000313" key="2">
    <source>
        <dbReference type="Proteomes" id="UP000838756"/>
    </source>
</evidence>
<protein>
    <submittedName>
        <fullName evidence="1">Jg15070 protein</fullName>
    </submittedName>
</protein>
<dbReference type="OrthoDB" id="7418997at2759"/>
<dbReference type="AlphaFoldDB" id="A0A8S4QWY5"/>
<reference evidence="1" key="1">
    <citation type="submission" date="2022-03" db="EMBL/GenBank/DDBJ databases">
        <authorList>
            <person name="Lindestad O."/>
        </authorList>
    </citation>
    <scope>NUCLEOTIDE SEQUENCE</scope>
</reference>
<evidence type="ECO:0000313" key="1">
    <source>
        <dbReference type="EMBL" id="CAH2217737.1"/>
    </source>
</evidence>
<organism evidence="1 2">
    <name type="scientific">Pararge aegeria aegeria</name>
    <dbReference type="NCBI Taxonomy" id="348720"/>
    <lineage>
        <taxon>Eukaryota</taxon>
        <taxon>Metazoa</taxon>
        <taxon>Ecdysozoa</taxon>
        <taxon>Arthropoda</taxon>
        <taxon>Hexapoda</taxon>
        <taxon>Insecta</taxon>
        <taxon>Pterygota</taxon>
        <taxon>Neoptera</taxon>
        <taxon>Endopterygota</taxon>
        <taxon>Lepidoptera</taxon>
        <taxon>Glossata</taxon>
        <taxon>Ditrysia</taxon>
        <taxon>Papilionoidea</taxon>
        <taxon>Nymphalidae</taxon>
        <taxon>Satyrinae</taxon>
        <taxon>Satyrini</taxon>
        <taxon>Parargina</taxon>
        <taxon>Pararge</taxon>
    </lineage>
</organism>
<name>A0A8S4QWY5_9NEOP</name>
<gene>
    <name evidence="1" type="primary">jg15070</name>
    <name evidence="1" type="ORF">PAEG_LOCUS5619</name>
</gene>
<proteinExistence type="predicted"/>
<comment type="caution">
    <text evidence="1">The sequence shown here is derived from an EMBL/GenBank/DDBJ whole genome shotgun (WGS) entry which is preliminary data.</text>
</comment>